<evidence type="ECO:0000313" key="3">
    <source>
        <dbReference type="Proteomes" id="UP001162156"/>
    </source>
</evidence>
<accession>A0AAV8X2J8</accession>
<feature type="compositionally biased region" description="Polar residues" evidence="1">
    <location>
        <begin position="69"/>
        <end position="93"/>
    </location>
</feature>
<feature type="compositionally biased region" description="Gly residues" evidence="1">
    <location>
        <begin position="1"/>
        <end position="17"/>
    </location>
</feature>
<keyword evidence="3" id="KW-1185">Reference proteome</keyword>
<feature type="region of interest" description="Disordered" evidence="1">
    <location>
        <begin position="1"/>
        <end position="47"/>
    </location>
</feature>
<evidence type="ECO:0000313" key="2">
    <source>
        <dbReference type="EMBL" id="KAJ8932186.1"/>
    </source>
</evidence>
<feature type="region of interest" description="Disordered" evidence="1">
    <location>
        <begin position="69"/>
        <end position="109"/>
    </location>
</feature>
<protein>
    <submittedName>
        <fullName evidence="2">Uncharacterized protein</fullName>
    </submittedName>
</protein>
<dbReference type="EMBL" id="JANEYF010004100">
    <property type="protein sequence ID" value="KAJ8932186.1"/>
    <property type="molecule type" value="Genomic_DNA"/>
</dbReference>
<proteinExistence type="predicted"/>
<dbReference type="AlphaFoldDB" id="A0AAV8X2J8"/>
<feature type="compositionally biased region" description="Polar residues" evidence="1">
    <location>
        <begin position="18"/>
        <end position="27"/>
    </location>
</feature>
<gene>
    <name evidence="2" type="ORF">NQ314_014859</name>
</gene>
<evidence type="ECO:0000256" key="1">
    <source>
        <dbReference type="SAM" id="MobiDB-lite"/>
    </source>
</evidence>
<reference evidence="2" key="1">
    <citation type="journal article" date="2023" name="Insect Mol. Biol.">
        <title>Genome sequencing provides insights into the evolution of gene families encoding plant cell wall-degrading enzymes in longhorned beetles.</title>
        <authorList>
            <person name="Shin N.R."/>
            <person name="Okamura Y."/>
            <person name="Kirsch R."/>
            <person name="Pauchet Y."/>
        </authorList>
    </citation>
    <scope>NUCLEOTIDE SEQUENCE</scope>
    <source>
        <strain evidence="2">RBIC_L_NR</strain>
    </source>
</reference>
<name>A0AAV8X2J8_9CUCU</name>
<feature type="compositionally biased region" description="Low complexity" evidence="1">
    <location>
        <begin position="33"/>
        <end position="47"/>
    </location>
</feature>
<dbReference type="Proteomes" id="UP001162156">
    <property type="component" value="Unassembled WGS sequence"/>
</dbReference>
<comment type="caution">
    <text evidence="2">The sequence shown here is derived from an EMBL/GenBank/DDBJ whole genome shotgun (WGS) entry which is preliminary data.</text>
</comment>
<organism evidence="2 3">
    <name type="scientific">Rhamnusium bicolor</name>
    <dbReference type="NCBI Taxonomy" id="1586634"/>
    <lineage>
        <taxon>Eukaryota</taxon>
        <taxon>Metazoa</taxon>
        <taxon>Ecdysozoa</taxon>
        <taxon>Arthropoda</taxon>
        <taxon>Hexapoda</taxon>
        <taxon>Insecta</taxon>
        <taxon>Pterygota</taxon>
        <taxon>Neoptera</taxon>
        <taxon>Endopterygota</taxon>
        <taxon>Coleoptera</taxon>
        <taxon>Polyphaga</taxon>
        <taxon>Cucujiformia</taxon>
        <taxon>Chrysomeloidea</taxon>
        <taxon>Cerambycidae</taxon>
        <taxon>Lepturinae</taxon>
        <taxon>Rhagiini</taxon>
        <taxon>Rhamnusium</taxon>
    </lineage>
</organism>
<sequence>MGGNTNTNNGGGGGGGNKQTTLSLSDSRTFKRVSQTSSSTTLSGGTVVSVKQEGAVENLVPSYVDSTTFVNSPNVQQSNTVRQQSSTQNMQQRSGDDCESVTLPSKSSS</sequence>